<dbReference type="InterPro" id="IPR015590">
    <property type="entry name" value="Aldehyde_DH_dom"/>
</dbReference>
<proteinExistence type="inferred from homology"/>
<dbReference type="InterPro" id="IPR016163">
    <property type="entry name" value="Ald_DH_C"/>
</dbReference>
<dbReference type="FunFam" id="3.40.309.10:FF:000012">
    <property type="entry name" value="Betaine aldehyde dehydrogenase"/>
    <property type="match status" value="1"/>
</dbReference>
<dbReference type="InterPro" id="IPR016160">
    <property type="entry name" value="Ald_DH_CS_CYS"/>
</dbReference>
<comment type="similarity">
    <text evidence="1 4">Belongs to the aldehyde dehydrogenase family.</text>
</comment>
<comment type="caution">
    <text evidence="6">The sequence shown here is derived from an EMBL/GenBank/DDBJ whole genome shotgun (WGS) entry which is preliminary data.</text>
</comment>
<accession>R7WKF3</accession>
<dbReference type="InterPro" id="IPR029510">
    <property type="entry name" value="Ald_DH_CS_GLU"/>
</dbReference>
<organism evidence="6 7">
    <name type="scientific">Rhodococcus rhodnii LMG 5362</name>
    <dbReference type="NCBI Taxonomy" id="1273125"/>
    <lineage>
        <taxon>Bacteria</taxon>
        <taxon>Bacillati</taxon>
        <taxon>Actinomycetota</taxon>
        <taxon>Actinomycetes</taxon>
        <taxon>Mycobacteriales</taxon>
        <taxon>Nocardiaceae</taxon>
        <taxon>Rhodococcus</taxon>
    </lineage>
</organism>
<dbReference type="GO" id="GO:0016620">
    <property type="term" value="F:oxidoreductase activity, acting on the aldehyde or oxo group of donors, NAD or NADP as acceptor"/>
    <property type="evidence" value="ECO:0007669"/>
    <property type="project" value="InterPro"/>
</dbReference>
<dbReference type="CDD" id="cd07114">
    <property type="entry name" value="ALDH_DhaS"/>
    <property type="match status" value="1"/>
</dbReference>
<dbReference type="Pfam" id="PF00171">
    <property type="entry name" value="Aldedh"/>
    <property type="match status" value="1"/>
</dbReference>
<evidence type="ECO:0000256" key="4">
    <source>
        <dbReference type="RuleBase" id="RU003345"/>
    </source>
</evidence>
<dbReference type="SUPFAM" id="SSF53720">
    <property type="entry name" value="ALDH-like"/>
    <property type="match status" value="1"/>
</dbReference>
<dbReference type="FunFam" id="3.40.605.10:FF:000007">
    <property type="entry name" value="NAD/NADP-dependent betaine aldehyde dehydrogenase"/>
    <property type="match status" value="1"/>
</dbReference>
<evidence type="ECO:0000256" key="3">
    <source>
        <dbReference type="PROSITE-ProRule" id="PRU10007"/>
    </source>
</evidence>
<dbReference type="PANTHER" id="PTHR11699">
    <property type="entry name" value="ALDEHYDE DEHYDROGENASE-RELATED"/>
    <property type="match status" value="1"/>
</dbReference>
<protein>
    <submittedName>
        <fullName evidence="6">NAD-dependent aldehyde dehydrogenase</fullName>
    </submittedName>
</protein>
<dbReference type="PROSITE" id="PS00070">
    <property type="entry name" value="ALDEHYDE_DEHYDR_CYS"/>
    <property type="match status" value="1"/>
</dbReference>
<name>R7WKF3_9NOCA</name>
<dbReference type="InterPro" id="IPR016161">
    <property type="entry name" value="Ald_DH/histidinol_DH"/>
</dbReference>
<dbReference type="PATRIC" id="fig|1273125.3.peg.4077"/>
<evidence type="ECO:0000259" key="5">
    <source>
        <dbReference type="Pfam" id="PF00171"/>
    </source>
</evidence>
<dbReference type="AlphaFoldDB" id="R7WKF3"/>
<dbReference type="Proteomes" id="UP000013525">
    <property type="component" value="Unassembled WGS sequence"/>
</dbReference>
<gene>
    <name evidence="6" type="ORF">Rrhod_4292</name>
</gene>
<dbReference type="EMBL" id="APMY01000131">
    <property type="protein sequence ID" value="EOM74489.1"/>
    <property type="molecule type" value="Genomic_DNA"/>
</dbReference>
<reference evidence="6 7" key="1">
    <citation type="journal article" date="2013" name="Genome Announc.">
        <title>Draft Genome Sequence of Rhodococcus rhodnii Strain LMG5362, a Symbiont of Rhodnius prolixus (Hemiptera, Reduviidae, Triatominae), the Principle Vector of Trypanosoma cruzi.</title>
        <authorList>
            <person name="Pachebat J.A."/>
            <person name="van Keulen G."/>
            <person name="Whitten M.M."/>
            <person name="Girdwood S."/>
            <person name="Del Sol R."/>
            <person name="Dyson P.J."/>
            <person name="Facey P.D."/>
        </authorList>
    </citation>
    <scope>NUCLEOTIDE SEQUENCE [LARGE SCALE GENOMIC DNA]</scope>
    <source>
        <strain evidence="6 7">LMG 5362</strain>
    </source>
</reference>
<keyword evidence="2 4" id="KW-0560">Oxidoreductase</keyword>
<dbReference type="PROSITE" id="PS00687">
    <property type="entry name" value="ALDEHYDE_DEHYDR_GLU"/>
    <property type="match status" value="1"/>
</dbReference>
<evidence type="ECO:0000256" key="2">
    <source>
        <dbReference type="ARBA" id="ARBA00023002"/>
    </source>
</evidence>
<sequence>MNHTIRAHHGRPFEIGGDMTELDAVPAILCGDTTDRIFVGGTWRTGGGDVIESVDPATGRVFATLHAATPADVDVAVQAGLRAVHEGGWAARMPHERAAVLHRIGDLVDANAERIAILQTTDTGKTLSETRALARSAAGTFRYMAAAAETMEDAVTPSRGPYLTLATHEPMGVVGAITPWNSPIASDAQKIAPALAAGNAVVAKPPVWAPWVTLLLARLCEEAGLPAGLLSVLPGPGRTVGDALVRHPDVAKISFTGGTTTGRALAHAAADKIMPITLELGGKSPTIVFDDADVEQALAGVLYGIFSSSGQSCIAGSRVFVQRDVYGAFVEELVSRARSLRVGPGTDPRTQVAPMVARAHRDGVAAMVEDARAAGATVLCGGRIPEGEQFEAGAYYEPTILAGVDNSADICQQEVFGPVAVVLPFDDEDDLVAQANHSVFGLACGIWTSDYRRAWRIAKAVRAGTVWINTYKQFSISTPFSGLEESGLGTEKGRDGIRSYMNQKSIYVDLAGDPLPWAGGDATQEGQP</sequence>
<dbReference type="Gene3D" id="3.40.605.10">
    <property type="entry name" value="Aldehyde Dehydrogenase, Chain A, domain 1"/>
    <property type="match status" value="1"/>
</dbReference>
<feature type="domain" description="Aldehyde dehydrogenase" evidence="5">
    <location>
        <begin position="43"/>
        <end position="506"/>
    </location>
</feature>
<feature type="active site" evidence="3">
    <location>
        <position position="279"/>
    </location>
</feature>
<evidence type="ECO:0000313" key="6">
    <source>
        <dbReference type="EMBL" id="EOM74489.1"/>
    </source>
</evidence>
<evidence type="ECO:0000313" key="7">
    <source>
        <dbReference type="Proteomes" id="UP000013525"/>
    </source>
</evidence>
<keyword evidence="7" id="KW-1185">Reference proteome</keyword>
<evidence type="ECO:0000256" key="1">
    <source>
        <dbReference type="ARBA" id="ARBA00009986"/>
    </source>
</evidence>
<dbReference type="eggNOG" id="COG1012">
    <property type="taxonomic scope" value="Bacteria"/>
</dbReference>
<dbReference type="InterPro" id="IPR016162">
    <property type="entry name" value="Ald_DH_N"/>
</dbReference>
<dbReference type="Gene3D" id="3.40.309.10">
    <property type="entry name" value="Aldehyde Dehydrogenase, Chain A, domain 2"/>
    <property type="match status" value="1"/>
</dbReference>